<name>A0ACD5AKI1_9ACTN</name>
<dbReference type="Proteomes" id="UP001432251">
    <property type="component" value="Chromosome"/>
</dbReference>
<dbReference type="EMBL" id="CP146022">
    <property type="protein sequence ID" value="WWQ67733.1"/>
    <property type="molecule type" value="Genomic_DNA"/>
</dbReference>
<reference evidence="1" key="1">
    <citation type="journal article" date="2025" name="Int. J. Syst. Evol. Microbiol.">
        <title>Streptomyces citrinus sp. nov., with yellow diffusible pigment.</title>
        <authorList>
            <person name="He Y."/>
            <person name="Yang E."/>
            <person name="Xu J."/>
            <person name="Sun Y."/>
            <person name="Sun L."/>
        </authorList>
    </citation>
    <scope>NUCLEOTIDE SEQUENCE</scope>
    <source>
        <strain evidence="1">Q6</strain>
    </source>
</reference>
<keyword evidence="2" id="KW-1185">Reference proteome</keyword>
<evidence type="ECO:0000313" key="1">
    <source>
        <dbReference type="EMBL" id="WWQ67733.1"/>
    </source>
</evidence>
<protein>
    <submittedName>
        <fullName evidence="1">UvrD-helicase domain-containing protein</fullName>
    </submittedName>
</protein>
<accession>A0ACD5AKI1</accession>
<gene>
    <name evidence="1" type="ORF">V2W30_33325</name>
</gene>
<evidence type="ECO:0000313" key="2">
    <source>
        <dbReference type="Proteomes" id="UP001432251"/>
    </source>
</evidence>
<sequence length="1173" mass="127115">MPKRARRRAVLLAEQRSVDHAYECLEQTRQEATDLKAVSAAASGKDAIDVNQAWQRELEALDLGGNALVFLRADVTETTDGERETYYIGRRTVRDAERNRVVLSWTAPAAIRWRLTDAKDPGEVALLRQLVCQTRKVKRYLDLHGAEPDREPSVDDAEQAAAPVDETAAESDEFGWHDHLLEELGRARDGAMHDIVETIQREQLLLVAEKPEGVLVVQGGPGTGKTAVAMHRVRWLLDNQHTTVGDLLVVGPNRGFLEYVGSALGELGANGVSLLELPALWSGAGAPRDIHNVAAVKSGPGMEEVLRRAVDQQVTTDPERLAAVVGGPEFTFELRNREVSISVAELAETAAHTLAGSSPYQVRRERFRQQMVQRLTDAYIALLPGPADIDYFEVVLGLKPVTRLLRRIAPELTAAGVYRRLLTDTSALASAAGGTLSAEEQSLLRDQGGGARGGAQQFSLEDLVCLDELEHILTGRPDRTYGHIVIDEAQDLTPMQARSLARRCPSGAMTVVGDLAQATGPVPYENWDQLGGLLARRNGWRLAELRTGFRVPGEVMEFVRLLGEHCAPGVTAPDSVRQAGTEVAVMEDADPVGRAVMYAVEQAADDPRRTVAVIVPADGEWREKAAAAVSGYGEISVLTPEEAKGLEFDHVAVVEPTAVADSDPAGPCHLYVALTRCTQSLAVTHRSPLPVWLGGPATVPGPSPKQLVGRLQERTAAVRPGTCSRFHADGTRCVNGADHADGWCRQPECGGFRTAEPMSPGKAGYLSAPRDAESDHRLELVPDDIALTRIESSACAAFTARHGGDRAEAAVELHSMLRPFLAEGKHHRTKNTWYLDLDGYRLVLDPGSRAVIGYHSGHPERSYSQFTAGVPSRVGKEARAARRSALTRPWTEPGTPLDEAAARGIPVAGIHLARSACQGYERIHRLRVDPDDSFLQRLREDLASDLGTGTIHRVGNRMVVDGERNQWIMRADGEALLSVRQAGAEIDWDPATRATCISQPTNGSDMSLMSTQGLAEVPDPGKSLLALPLSGLEALVSVREQSARADRSHEGLRHRLLGELFELDGDVGHDGYVDAWHLGPEGLTLFEAVATESCMYTDLREAALHLLESAALRQGGQPEYLVAVLRDAPAEPWAVDAVRQAFGVEVAWRDRGGWGGPGARRIIGAGTEQDADR</sequence>
<proteinExistence type="predicted"/>
<organism evidence="1 2">
    <name type="scientific">Streptomyces citrinus</name>
    <dbReference type="NCBI Taxonomy" id="3118173"/>
    <lineage>
        <taxon>Bacteria</taxon>
        <taxon>Bacillati</taxon>
        <taxon>Actinomycetota</taxon>
        <taxon>Actinomycetes</taxon>
        <taxon>Kitasatosporales</taxon>
        <taxon>Streptomycetaceae</taxon>
        <taxon>Streptomyces</taxon>
    </lineage>
</organism>